<dbReference type="UniPathway" id="UPA00997"/>
<dbReference type="InterPro" id="IPR004347">
    <property type="entry name" value="Pup_ligase/deamidase"/>
</dbReference>
<feature type="binding site" evidence="7">
    <location>
        <position position="9"/>
    </location>
    <ligand>
        <name>Mg(2+)</name>
        <dbReference type="ChEBI" id="CHEBI:18420"/>
    </ligand>
</feature>
<dbReference type="GO" id="GO:0000287">
    <property type="term" value="F:magnesium ion binding"/>
    <property type="evidence" value="ECO:0007669"/>
    <property type="project" value="UniProtKB-UniRule"/>
</dbReference>
<comment type="pathway">
    <text evidence="7">Protein modification; protein pupylation.</text>
</comment>
<name>A0A329QZ07_9ACTN</name>
<feature type="binding site" evidence="7">
    <location>
        <position position="53"/>
    </location>
    <ligand>
        <name>ATP</name>
        <dbReference type="ChEBI" id="CHEBI:30616"/>
    </ligand>
</feature>
<comment type="function">
    <text evidence="7">Catalyzes the covalent attachment of the prokaryotic ubiquitin-like protein modifier Pup to the proteasomal substrate proteins, thereby targeting them for proteasomal degradation. This tagging system is termed pupylation. The ligation reaction involves the side-chain carboxylate of the C-terminal glutamate of Pup and the side-chain amino group of a substrate lysine.</text>
</comment>
<feature type="active site" description="Proton acceptor" evidence="7 9">
    <location>
        <position position="57"/>
    </location>
</feature>
<evidence type="ECO:0000256" key="2">
    <source>
        <dbReference type="ARBA" id="ARBA00022723"/>
    </source>
</evidence>
<dbReference type="HAMAP" id="MF_02111">
    <property type="entry name" value="Pup_ligase"/>
    <property type="match status" value="1"/>
</dbReference>
<dbReference type="GO" id="GO:0010498">
    <property type="term" value="P:proteasomal protein catabolic process"/>
    <property type="evidence" value="ECO:0007669"/>
    <property type="project" value="UniProtKB-UniRule"/>
</dbReference>
<keyword evidence="3 7" id="KW-0547">Nucleotide-binding</keyword>
<dbReference type="OrthoDB" id="9760627at2"/>
<dbReference type="PIRSF" id="PIRSF018077">
    <property type="entry name" value="UCP018077"/>
    <property type="match status" value="1"/>
</dbReference>
<dbReference type="Pfam" id="PF03136">
    <property type="entry name" value="Pup_ligase"/>
    <property type="match status" value="1"/>
</dbReference>
<feature type="binding site" evidence="7">
    <location>
        <position position="66"/>
    </location>
    <ligand>
        <name>ATP</name>
        <dbReference type="ChEBI" id="CHEBI:30616"/>
    </ligand>
</feature>
<keyword evidence="2 7" id="KW-0479">Metal-binding</keyword>
<dbReference type="PANTHER" id="PTHR42307:SF3">
    <property type="entry name" value="PUP--PROTEIN LIGASE"/>
    <property type="match status" value="1"/>
</dbReference>
<accession>A0A329QZ07</accession>
<dbReference type="GO" id="GO:0070490">
    <property type="term" value="P:protein pupylation"/>
    <property type="evidence" value="ECO:0007669"/>
    <property type="project" value="UniProtKB-UniRule"/>
</dbReference>
<dbReference type="UniPathway" id="UPA00998"/>
<evidence type="ECO:0000313" key="11">
    <source>
        <dbReference type="Proteomes" id="UP000250462"/>
    </source>
</evidence>
<keyword evidence="11" id="KW-1185">Reference proteome</keyword>
<dbReference type="AlphaFoldDB" id="A0A329QZ07"/>
<dbReference type="GO" id="GO:0016879">
    <property type="term" value="F:ligase activity, forming carbon-nitrogen bonds"/>
    <property type="evidence" value="ECO:0007669"/>
    <property type="project" value="UniProtKB-UniRule"/>
</dbReference>
<sequence>MDRRIFGLENEYGVTCTFRGQRRLSPDEVARYLFRRVVTWGRSSNVFLSNGARLYLDVGSHPEYATPECDTITDLVAHDKAGERVLEGLLVDAERRLAEEGIVGEVYLFKNNTDSAGNSYGCHENYLVGRHGEFSRLADVLIPFLVTRQIISGAGKVLQTPRGAMFALSQRAEHIWEGVSSATTRSRPIINTRDEPHADAERYRRLHVIVGDSNMNECTTLLKIGATDLVLRMIEAGVGLRDLGLENPIRAIREISHDITGRRKVRLAGGREASALEIQEEYFTKARNFVERREIETPLIRRVLDLWERTLKAVDTGDVGLIEREIDWATKYQMVERYRAKHGMTLSNPRIAQIDLAYHDIHRDRGLYYMLERRGSVARVIRDIETFEAKSVPPQTTRAKLRGEFIKRAQERRRDFTVDWVHLKLNDQAQRTVLCKDPFRAHDERVSRLIESM</sequence>
<dbReference type="EMBL" id="QMIG01000003">
    <property type="protein sequence ID" value="RAW17457.1"/>
    <property type="molecule type" value="Genomic_DNA"/>
</dbReference>
<dbReference type="RefSeq" id="WP_112257276.1">
    <property type="nucleotide sequence ID" value="NZ_QMIG01000003.1"/>
</dbReference>
<feature type="binding site" evidence="7">
    <location>
        <position position="55"/>
    </location>
    <ligand>
        <name>Mg(2+)</name>
        <dbReference type="ChEBI" id="CHEBI:18420"/>
    </ligand>
</feature>
<evidence type="ECO:0000256" key="9">
    <source>
        <dbReference type="PIRSR" id="PIRSR018077-1"/>
    </source>
</evidence>
<comment type="pathway">
    <text evidence="7">Protein degradation; proteasomal Pup-dependent pathway.</text>
</comment>
<proteinExistence type="inferred from homology"/>
<protein>
    <recommendedName>
        <fullName evidence="7 8">Pup--protein ligase</fullName>
        <ecNumber evidence="7 8">6.3.1.19</ecNumber>
    </recommendedName>
    <alternativeName>
        <fullName evidence="7">Proteasome accessory factor A</fullName>
    </alternativeName>
    <alternativeName>
        <fullName evidence="7">Pup-conjugating enzyme</fullName>
    </alternativeName>
</protein>
<evidence type="ECO:0000256" key="1">
    <source>
        <dbReference type="ARBA" id="ARBA00022598"/>
    </source>
</evidence>
<dbReference type="PANTHER" id="PTHR42307">
    <property type="entry name" value="PUP DEAMIDASE/DEPUPYLASE"/>
    <property type="match status" value="1"/>
</dbReference>
<comment type="catalytic activity">
    <reaction evidence="7">
        <text>ATP + [prokaryotic ubiquitin-like protein]-L-glutamate + [protein]-L-lysine = ADP + phosphate + N(6)-([prokaryotic ubiquitin-like protein]-gamma-L-glutamyl)-[protein]-L-lysine.</text>
        <dbReference type="EC" id="6.3.1.19"/>
    </reaction>
</comment>
<keyword evidence="6 7" id="KW-0460">Magnesium</keyword>
<gene>
    <name evidence="7 10" type="primary">pafA</name>
    <name evidence="10" type="ORF">DPM12_05430</name>
</gene>
<dbReference type="GO" id="GO:0005524">
    <property type="term" value="F:ATP binding"/>
    <property type="evidence" value="ECO:0007669"/>
    <property type="project" value="UniProtKB-UniRule"/>
</dbReference>
<feature type="binding site" evidence="7">
    <location>
        <position position="63"/>
    </location>
    <ligand>
        <name>Mg(2+)</name>
        <dbReference type="ChEBI" id="CHEBI:18420"/>
    </ligand>
</feature>
<dbReference type="Proteomes" id="UP000250462">
    <property type="component" value="Unassembled WGS sequence"/>
</dbReference>
<keyword evidence="1 7" id="KW-0436">Ligase</keyword>
<keyword evidence="5 7" id="KW-0067">ATP-binding</keyword>
<dbReference type="NCBIfam" id="TIGR03686">
    <property type="entry name" value="pupylate_PafA"/>
    <property type="match status" value="1"/>
</dbReference>
<dbReference type="GO" id="GO:0019787">
    <property type="term" value="F:ubiquitin-like protein transferase activity"/>
    <property type="evidence" value="ECO:0007669"/>
    <property type="project" value="UniProtKB-UniRule"/>
</dbReference>
<evidence type="ECO:0000313" key="10">
    <source>
        <dbReference type="EMBL" id="RAW17457.1"/>
    </source>
</evidence>
<dbReference type="InterPro" id="IPR022279">
    <property type="entry name" value="Pup_ligase"/>
</dbReference>
<organism evidence="10 11">
    <name type="scientific">Phytoactinopolyspora halophila</name>
    <dbReference type="NCBI Taxonomy" id="1981511"/>
    <lineage>
        <taxon>Bacteria</taxon>
        <taxon>Bacillati</taxon>
        <taxon>Actinomycetota</taxon>
        <taxon>Actinomycetes</taxon>
        <taxon>Jiangellales</taxon>
        <taxon>Jiangellaceae</taxon>
        <taxon>Phytoactinopolyspora</taxon>
    </lineage>
</organism>
<evidence type="ECO:0000256" key="5">
    <source>
        <dbReference type="ARBA" id="ARBA00022840"/>
    </source>
</evidence>
<comment type="miscellaneous">
    <text evidence="7">The reaction mechanism probably proceeds via the activation of Pup by phosphorylation of its C-terminal glutamate, which is then subject to nucleophilic attack by the substrate lysine, resulting in an isopeptide bond and the release of phosphate as a good leaving group.</text>
</comment>
<comment type="similarity">
    <text evidence="7">Belongs to the Pup ligase/Pup deamidase family. Pup-conjugating enzyme subfamily.</text>
</comment>
<evidence type="ECO:0000256" key="3">
    <source>
        <dbReference type="ARBA" id="ARBA00022741"/>
    </source>
</evidence>
<evidence type="ECO:0000256" key="8">
    <source>
        <dbReference type="NCBIfam" id="TIGR03686"/>
    </source>
</evidence>
<dbReference type="EC" id="6.3.1.19" evidence="7 8"/>
<evidence type="ECO:0000256" key="6">
    <source>
        <dbReference type="ARBA" id="ARBA00022842"/>
    </source>
</evidence>
<dbReference type="GO" id="GO:0019941">
    <property type="term" value="P:modification-dependent protein catabolic process"/>
    <property type="evidence" value="ECO:0007669"/>
    <property type="project" value="UniProtKB-UniRule"/>
</dbReference>
<evidence type="ECO:0000256" key="4">
    <source>
        <dbReference type="ARBA" id="ARBA00022786"/>
    </source>
</evidence>
<evidence type="ECO:0000256" key="7">
    <source>
        <dbReference type="HAMAP-Rule" id="MF_02111"/>
    </source>
</evidence>
<keyword evidence="4 7" id="KW-0833">Ubl conjugation pathway</keyword>
<feature type="binding site" evidence="7">
    <location>
        <position position="420"/>
    </location>
    <ligand>
        <name>ATP</name>
        <dbReference type="ChEBI" id="CHEBI:30616"/>
    </ligand>
</feature>
<reference evidence="10 11" key="1">
    <citation type="submission" date="2018-06" db="EMBL/GenBank/DDBJ databases">
        <title>Phytoactinopolyspora halophila sp. nov., a novel halophilic actinomycete isolated from a saline soil in China.</title>
        <authorList>
            <person name="Tang S.-K."/>
        </authorList>
    </citation>
    <scope>NUCLEOTIDE SEQUENCE [LARGE SCALE GENOMIC DNA]</scope>
    <source>
        <strain evidence="10 11">YIM 96934</strain>
    </source>
</reference>
<comment type="caution">
    <text evidence="10">The sequence shown here is derived from an EMBL/GenBank/DDBJ whole genome shotgun (WGS) entry which is preliminary data.</text>
</comment>